<dbReference type="RefSeq" id="WP_380909709.1">
    <property type="nucleotide sequence ID" value="NZ_JBHTLS010000099.1"/>
</dbReference>
<dbReference type="Pfam" id="PF25917">
    <property type="entry name" value="BSH_RND"/>
    <property type="match status" value="1"/>
</dbReference>
<reference evidence="5" key="1">
    <citation type="journal article" date="2019" name="Int. J. Syst. Evol. Microbiol.">
        <title>The Global Catalogue of Microorganisms (GCM) 10K type strain sequencing project: providing services to taxonomists for standard genome sequencing and annotation.</title>
        <authorList>
            <consortium name="The Broad Institute Genomics Platform"/>
            <consortium name="The Broad Institute Genome Sequencing Center for Infectious Disease"/>
            <person name="Wu L."/>
            <person name="Ma J."/>
        </authorList>
    </citation>
    <scope>NUCLEOTIDE SEQUENCE [LARGE SCALE GENOMIC DNA]</scope>
    <source>
        <strain evidence="5">CCUG 54329</strain>
    </source>
</reference>
<sequence length="369" mass="38929">MSPADQTAQPEAVAADAPAAEWHPARRRSIHVVAVVALAIVALLFVLAAWDLPPFAGGSQRTDNAYVRGRTTVIAPQVSGYVLQVLVRDYETVKAGQVLVRIDDRIYRARVEQARASLAAAEAALANSTQARASRTAGLQGSVAGVGGAQAQLARARADMARADDLARDGSISIRERDQTLAALALAQAQLRQAQAASEIGRQDIRTVDVGRGGLEAQVAASRAQLHAAEIDLEHTVIRAPEGGTLGEVGIRVGGYVTNGTQLLAIVPPERWIIANFKEAQTGNIRPGLPVRFTVDALNGTRLTGKIERLSPAAGSEFAVLKPDNATGNFVKIPQRIGVRIAVDAGQQDAQRLRPGMSVEVRVDTGVAP</sequence>
<dbReference type="EMBL" id="JBHTLS010000099">
    <property type="protein sequence ID" value="MFD1104427.1"/>
    <property type="molecule type" value="Genomic_DNA"/>
</dbReference>
<proteinExistence type="predicted"/>
<evidence type="ECO:0000259" key="3">
    <source>
        <dbReference type="Pfam" id="PF25954"/>
    </source>
</evidence>
<evidence type="ECO:0000256" key="1">
    <source>
        <dbReference type="SAM" id="Phobius"/>
    </source>
</evidence>
<dbReference type="SUPFAM" id="SSF111369">
    <property type="entry name" value="HlyD-like secretion proteins"/>
    <property type="match status" value="3"/>
</dbReference>
<accession>A0ABW3NYG6</accession>
<keyword evidence="1" id="KW-1133">Transmembrane helix</keyword>
<feature type="domain" description="CusB-like beta-barrel" evidence="3">
    <location>
        <begin position="272"/>
        <end position="314"/>
    </location>
</feature>
<comment type="caution">
    <text evidence="4">The sequence shown here is derived from an EMBL/GenBank/DDBJ whole genome shotgun (WGS) entry which is preliminary data.</text>
</comment>
<keyword evidence="5" id="KW-1185">Reference proteome</keyword>
<evidence type="ECO:0000259" key="2">
    <source>
        <dbReference type="Pfam" id="PF25917"/>
    </source>
</evidence>
<dbReference type="Gene3D" id="1.10.287.470">
    <property type="entry name" value="Helix hairpin bin"/>
    <property type="match status" value="1"/>
</dbReference>
<dbReference type="InterPro" id="IPR058625">
    <property type="entry name" value="MdtA-like_BSH"/>
</dbReference>
<feature type="domain" description="Multidrug resistance protein MdtA-like barrel-sandwich hybrid" evidence="2">
    <location>
        <begin position="71"/>
        <end position="267"/>
    </location>
</feature>
<evidence type="ECO:0000313" key="4">
    <source>
        <dbReference type="EMBL" id="MFD1104427.1"/>
    </source>
</evidence>
<dbReference type="Pfam" id="PF25954">
    <property type="entry name" value="Beta-barrel_RND_2"/>
    <property type="match status" value="1"/>
</dbReference>
<dbReference type="Gene3D" id="2.40.50.100">
    <property type="match status" value="1"/>
</dbReference>
<feature type="transmembrane region" description="Helical" evidence="1">
    <location>
        <begin position="30"/>
        <end position="50"/>
    </location>
</feature>
<dbReference type="InterPro" id="IPR058792">
    <property type="entry name" value="Beta-barrel_RND_2"/>
</dbReference>
<organism evidence="4 5">
    <name type="scientific">Sphingobium olei</name>
    <dbReference type="NCBI Taxonomy" id="420955"/>
    <lineage>
        <taxon>Bacteria</taxon>
        <taxon>Pseudomonadati</taxon>
        <taxon>Pseudomonadota</taxon>
        <taxon>Alphaproteobacteria</taxon>
        <taxon>Sphingomonadales</taxon>
        <taxon>Sphingomonadaceae</taxon>
        <taxon>Sphingobium</taxon>
    </lineage>
</organism>
<dbReference type="PANTHER" id="PTHR30386:SF24">
    <property type="entry name" value="MULTIDRUG RESISTANCE EFFLUX PUMP"/>
    <property type="match status" value="1"/>
</dbReference>
<name>A0ABW3NYG6_9SPHN</name>
<dbReference type="PANTHER" id="PTHR30386">
    <property type="entry name" value="MEMBRANE FUSION SUBUNIT OF EMRAB-TOLC MULTIDRUG EFFLUX PUMP"/>
    <property type="match status" value="1"/>
</dbReference>
<dbReference type="Proteomes" id="UP001597203">
    <property type="component" value="Unassembled WGS sequence"/>
</dbReference>
<dbReference type="PRINTS" id="PR01490">
    <property type="entry name" value="RTXTOXIND"/>
</dbReference>
<dbReference type="Gene3D" id="2.40.30.170">
    <property type="match status" value="1"/>
</dbReference>
<evidence type="ECO:0000313" key="5">
    <source>
        <dbReference type="Proteomes" id="UP001597203"/>
    </source>
</evidence>
<protein>
    <submittedName>
        <fullName evidence="4">HlyD family secretion protein</fullName>
    </submittedName>
</protein>
<keyword evidence="1" id="KW-0472">Membrane</keyword>
<gene>
    <name evidence="4" type="ORF">ACFQ24_06020</name>
</gene>
<dbReference type="InterPro" id="IPR050739">
    <property type="entry name" value="MFP"/>
</dbReference>
<keyword evidence="1" id="KW-0812">Transmembrane</keyword>